<feature type="non-terminal residue" evidence="1">
    <location>
        <position position="1"/>
    </location>
</feature>
<evidence type="ECO:0000313" key="2">
    <source>
        <dbReference type="Proteomes" id="UP000814033"/>
    </source>
</evidence>
<organism evidence="1 2">
    <name type="scientific">Auriscalpium vulgare</name>
    <dbReference type="NCBI Taxonomy" id="40419"/>
    <lineage>
        <taxon>Eukaryota</taxon>
        <taxon>Fungi</taxon>
        <taxon>Dikarya</taxon>
        <taxon>Basidiomycota</taxon>
        <taxon>Agaricomycotina</taxon>
        <taxon>Agaricomycetes</taxon>
        <taxon>Russulales</taxon>
        <taxon>Auriscalpiaceae</taxon>
        <taxon>Auriscalpium</taxon>
    </lineage>
</organism>
<keyword evidence="2" id="KW-1185">Reference proteome</keyword>
<sequence length="113" mass="13269">LGEGHREQMWIWKAMPHDARDLPGQPENIMCVGLRVDWAKARARVRRWDEEIKLLQAEMPRAVTFLRFKANWWTSRAGLRANVTADIRDGLYAYAARHSAMYNKLADEFQALW</sequence>
<comment type="caution">
    <text evidence="1">The sequence shown here is derived from an EMBL/GenBank/DDBJ whole genome shotgun (WGS) entry which is preliminary data.</text>
</comment>
<accession>A0ACB8R0K5</accession>
<name>A0ACB8R0K5_9AGAM</name>
<evidence type="ECO:0000313" key="1">
    <source>
        <dbReference type="EMBL" id="KAI0037387.1"/>
    </source>
</evidence>
<dbReference type="Proteomes" id="UP000814033">
    <property type="component" value="Unassembled WGS sequence"/>
</dbReference>
<feature type="non-terminal residue" evidence="1">
    <location>
        <position position="113"/>
    </location>
</feature>
<dbReference type="EMBL" id="MU277007">
    <property type="protein sequence ID" value="KAI0037387.1"/>
    <property type="molecule type" value="Genomic_DNA"/>
</dbReference>
<reference evidence="1" key="2">
    <citation type="journal article" date="2022" name="New Phytol.">
        <title>Evolutionary transition to the ectomycorrhizal habit in the genomes of a hyperdiverse lineage of mushroom-forming fungi.</title>
        <authorList>
            <person name="Looney B."/>
            <person name="Miyauchi S."/>
            <person name="Morin E."/>
            <person name="Drula E."/>
            <person name="Courty P.E."/>
            <person name="Kohler A."/>
            <person name="Kuo A."/>
            <person name="LaButti K."/>
            <person name="Pangilinan J."/>
            <person name="Lipzen A."/>
            <person name="Riley R."/>
            <person name="Andreopoulos W."/>
            <person name="He G."/>
            <person name="Johnson J."/>
            <person name="Nolan M."/>
            <person name="Tritt A."/>
            <person name="Barry K.W."/>
            <person name="Grigoriev I.V."/>
            <person name="Nagy L.G."/>
            <person name="Hibbett D."/>
            <person name="Henrissat B."/>
            <person name="Matheny P.B."/>
            <person name="Labbe J."/>
            <person name="Martin F.M."/>
        </authorList>
    </citation>
    <scope>NUCLEOTIDE SEQUENCE</scope>
    <source>
        <strain evidence="1">FP105234-sp</strain>
    </source>
</reference>
<reference evidence="1" key="1">
    <citation type="submission" date="2021-02" db="EMBL/GenBank/DDBJ databases">
        <authorList>
            <consortium name="DOE Joint Genome Institute"/>
            <person name="Ahrendt S."/>
            <person name="Looney B.P."/>
            <person name="Miyauchi S."/>
            <person name="Morin E."/>
            <person name="Drula E."/>
            <person name="Courty P.E."/>
            <person name="Chicoki N."/>
            <person name="Fauchery L."/>
            <person name="Kohler A."/>
            <person name="Kuo A."/>
            <person name="Labutti K."/>
            <person name="Pangilinan J."/>
            <person name="Lipzen A."/>
            <person name="Riley R."/>
            <person name="Andreopoulos W."/>
            <person name="He G."/>
            <person name="Johnson J."/>
            <person name="Barry K.W."/>
            <person name="Grigoriev I.V."/>
            <person name="Nagy L."/>
            <person name="Hibbett D."/>
            <person name="Henrissat B."/>
            <person name="Matheny P.B."/>
            <person name="Labbe J."/>
            <person name="Martin F."/>
        </authorList>
    </citation>
    <scope>NUCLEOTIDE SEQUENCE</scope>
    <source>
        <strain evidence="1">FP105234-sp</strain>
    </source>
</reference>
<proteinExistence type="predicted"/>
<protein>
    <submittedName>
        <fullName evidence="1">Uncharacterized protein</fullName>
    </submittedName>
</protein>
<gene>
    <name evidence="1" type="ORF">FA95DRAFT_1465870</name>
</gene>